<feature type="compositionally biased region" description="Basic and acidic residues" evidence="1">
    <location>
        <begin position="167"/>
        <end position="184"/>
    </location>
</feature>
<evidence type="ECO:0000313" key="3">
    <source>
        <dbReference type="Proteomes" id="UP000256964"/>
    </source>
</evidence>
<dbReference type="EMBL" id="KZ857394">
    <property type="protein sequence ID" value="RDX51471.1"/>
    <property type="molecule type" value="Genomic_DNA"/>
</dbReference>
<accession>A0A371DFZ6</accession>
<sequence length="184" mass="19830">MIHDPGISAACDPDTRRTASTRTRFVRGCKPGGRRGPGLWQQPEPPLCHKVEGPRCRNARFEHTLSASTPPNHDIVISGGPQLGAETQSTGLRSRVASESPAPGRRARGPVAPKLAARLNCGLSSPSYYQARRAPHHIYTPARASQPSSSSLNAWRVSDSSVGRAGHHQESRSAGQRARDAQEY</sequence>
<feature type="compositionally biased region" description="Polar residues" evidence="1">
    <location>
        <begin position="143"/>
        <end position="161"/>
    </location>
</feature>
<proteinExistence type="predicted"/>
<protein>
    <submittedName>
        <fullName evidence="2">Uncharacterized protein</fullName>
    </submittedName>
</protein>
<reference evidence="2 3" key="1">
    <citation type="journal article" date="2018" name="Biotechnol. Biofuels">
        <title>Integrative visual omics of the white-rot fungus Polyporus brumalis exposes the biotechnological potential of its oxidative enzymes for delignifying raw plant biomass.</title>
        <authorList>
            <person name="Miyauchi S."/>
            <person name="Rancon A."/>
            <person name="Drula E."/>
            <person name="Hage H."/>
            <person name="Chaduli D."/>
            <person name="Favel A."/>
            <person name="Grisel S."/>
            <person name="Henrissat B."/>
            <person name="Herpoel-Gimbert I."/>
            <person name="Ruiz-Duenas F.J."/>
            <person name="Chevret D."/>
            <person name="Hainaut M."/>
            <person name="Lin J."/>
            <person name="Wang M."/>
            <person name="Pangilinan J."/>
            <person name="Lipzen A."/>
            <person name="Lesage-Meessen L."/>
            <person name="Navarro D."/>
            <person name="Riley R."/>
            <person name="Grigoriev I.V."/>
            <person name="Zhou S."/>
            <person name="Raouche S."/>
            <person name="Rosso M.N."/>
        </authorList>
    </citation>
    <scope>NUCLEOTIDE SEQUENCE [LARGE SCALE GENOMIC DNA]</scope>
    <source>
        <strain evidence="2 3">BRFM 1820</strain>
    </source>
</reference>
<feature type="region of interest" description="Disordered" evidence="1">
    <location>
        <begin position="139"/>
        <end position="184"/>
    </location>
</feature>
<dbReference type="AlphaFoldDB" id="A0A371DFZ6"/>
<evidence type="ECO:0000313" key="2">
    <source>
        <dbReference type="EMBL" id="RDX51471.1"/>
    </source>
</evidence>
<organism evidence="2 3">
    <name type="scientific">Lentinus brumalis</name>
    <dbReference type="NCBI Taxonomy" id="2498619"/>
    <lineage>
        <taxon>Eukaryota</taxon>
        <taxon>Fungi</taxon>
        <taxon>Dikarya</taxon>
        <taxon>Basidiomycota</taxon>
        <taxon>Agaricomycotina</taxon>
        <taxon>Agaricomycetes</taxon>
        <taxon>Polyporales</taxon>
        <taxon>Polyporaceae</taxon>
        <taxon>Lentinus</taxon>
    </lineage>
</organism>
<keyword evidence="3" id="KW-1185">Reference proteome</keyword>
<name>A0A371DFZ6_9APHY</name>
<feature type="region of interest" description="Disordered" evidence="1">
    <location>
        <begin position="64"/>
        <end position="113"/>
    </location>
</feature>
<gene>
    <name evidence="2" type="ORF">OH76DRAFT_294208</name>
</gene>
<feature type="region of interest" description="Disordered" evidence="1">
    <location>
        <begin position="26"/>
        <end position="46"/>
    </location>
</feature>
<dbReference type="Proteomes" id="UP000256964">
    <property type="component" value="Unassembled WGS sequence"/>
</dbReference>
<evidence type="ECO:0000256" key="1">
    <source>
        <dbReference type="SAM" id="MobiDB-lite"/>
    </source>
</evidence>